<reference evidence="7" key="1">
    <citation type="submission" date="2025-08" db="UniProtKB">
        <authorList>
            <consortium name="RefSeq"/>
        </authorList>
    </citation>
    <scope>IDENTIFICATION</scope>
    <source>
        <tissue evidence="7">Sperm</tissue>
    </source>
</reference>
<evidence type="ECO:0000256" key="3">
    <source>
        <dbReference type="ARBA" id="ARBA00045227"/>
    </source>
</evidence>
<dbReference type="PANTHER" id="PTHR12192">
    <property type="entry name" value="CATION TRANSPORT PROTEIN CHAC-RELATED"/>
    <property type="match status" value="1"/>
</dbReference>
<keyword evidence="2 5" id="KW-0456">Lyase</keyword>
<dbReference type="PANTHER" id="PTHR12192:SF2">
    <property type="entry name" value="GLUTATHIONE-SPECIFIC GAMMA-GLUTAMYLCYCLOTRANSFERASE 2"/>
    <property type="match status" value="1"/>
</dbReference>
<dbReference type="FunFam" id="3.10.490.10:FF:000003">
    <property type="entry name" value="Gamma-glutamylcyclotransferase"/>
    <property type="match status" value="1"/>
</dbReference>
<dbReference type="Proteomes" id="UP001318040">
    <property type="component" value="Chromosome 29"/>
</dbReference>
<organism evidence="6 7">
    <name type="scientific">Petromyzon marinus</name>
    <name type="common">Sea lamprey</name>
    <dbReference type="NCBI Taxonomy" id="7757"/>
    <lineage>
        <taxon>Eukaryota</taxon>
        <taxon>Metazoa</taxon>
        <taxon>Chordata</taxon>
        <taxon>Craniata</taxon>
        <taxon>Vertebrata</taxon>
        <taxon>Cyclostomata</taxon>
        <taxon>Hyperoartia</taxon>
        <taxon>Petromyzontiformes</taxon>
        <taxon>Petromyzontidae</taxon>
        <taxon>Petromyzon</taxon>
    </lineage>
</organism>
<dbReference type="GO" id="GO:0061928">
    <property type="term" value="F:glutathione specific gamma-glutamylcyclotransferase activity"/>
    <property type="evidence" value="ECO:0007669"/>
    <property type="project" value="UniProtKB-EC"/>
</dbReference>
<dbReference type="Gene3D" id="3.10.490.10">
    <property type="entry name" value="Gamma-glutamyl cyclotransferase-like"/>
    <property type="match status" value="1"/>
</dbReference>
<dbReference type="Pfam" id="PF04752">
    <property type="entry name" value="ChaC"/>
    <property type="match status" value="1"/>
</dbReference>
<comment type="similarity">
    <text evidence="1">Belongs to the gamma-glutamylcyclotransferase family. ChaC subfamily.</text>
</comment>
<dbReference type="GO" id="GO:0003839">
    <property type="term" value="F:gamma-glutamylcyclotransferase activity"/>
    <property type="evidence" value="ECO:0007669"/>
    <property type="project" value="UniProtKB-UniRule"/>
</dbReference>
<evidence type="ECO:0000256" key="2">
    <source>
        <dbReference type="ARBA" id="ARBA00023239"/>
    </source>
</evidence>
<dbReference type="InterPro" id="IPR013024">
    <property type="entry name" value="GGCT-like"/>
</dbReference>
<proteinExistence type="inferred from homology"/>
<evidence type="ECO:0000313" key="7">
    <source>
        <dbReference type="RefSeq" id="XP_032818926.1"/>
    </source>
</evidence>
<protein>
    <recommendedName>
        <fullName evidence="5">Gamma-glutamylcyclotransferase</fullName>
        <ecNumber evidence="5">4.3.2.7</ecNumber>
    </recommendedName>
</protein>
<dbReference type="KEGG" id="pmrn:116947377"/>
<dbReference type="GO" id="GO:0005737">
    <property type="term" value="C:cytoplasm"/>
    <property type="evidence" value="ECO:0007669"/>
    <property type="project" value="TreeGrafter"/>
</dbReference>
<comment type="catalytic activity">
    <reaction evidence="4 5">
        <text>glutathione = L-cysteinylglycine + 5-oxo-L-proline</text>
        <dbReference type="Rhea" id="RHEA:47724"/>
        <dbReference type="ChEBI" id="CHEBI:57925"/>
        <dbReference type="ChEBI" id="CHEBI:58402"/>
        <dbReference type="ChEBI" id="CHEBI:61694"/>
        <dbReference type="EC" id="4.3.2.7"/>
    </reaction>
</comment>
<dbReference type="SUPFAM" id="SSF110857">
    <property type="entry name" value="Gamma-glutamyl cyclotransferase-like"/>
    <property type="match status" value="1"/>
</dbReference>
<dbReference type="GO" id="GO:0006751">
    <property type="term" value="P:glutathione catabolic process"/>
    <property type="evidence" value="ECO:0007669"/>
    <property type="project" value="UniProtKB-UniRule"/>
</dbReference>
<dbReference type="RefSeq" id="XP_032818926.1">
    <property type="nucleotide sequence ID" value="XM_032963035.1"/>
</dbReference>
<evidence type="ECO:0000256" key="1">
    <source>
        <dbReference type="ARBA" id="ARBA00009662"/>
    </source>
</evidence>
<dbReference type="CTD" id="494143"/>
<name>A0AAJ7TL98_PETMA</name>
<evidence type="ECO:0000256" key="5">
    <source>
        <dbReference type="RuleBase" id="RU363081"/>
    </source>
</evidence>
<keyword evidence="6" id="KW-1185">Reference proteome</keyword>
<evidence type="ECO:0000256" key="4">
    <source>
        <dbReference type="ARBA" id="ARBA00048073"/>
    </source>
</evidence>
<dbReference type="CDD" id="cd06661">
    <property type="entry name" value="GGCT_like"/>
    <property type="match status" value="1"/>
</dbReference>
<gene>
    <name evidence="7" type="primary">CHAC2</name>
</gene>
<accession>A0AAJ7TL98</accession>
<dbReference type="InterPro" id="IPR036568">
    <property type="entry name" value="GGCT-like_sf"/>
</dbReference>
<dbReference type="EC" id="4.3.2.7" evidence="5"/>
<sequence length="194" mass="22095">MWIFGYGSLVWKVDFPFETKLVGHIKDYSRRFWQGSTDHRGVPGKPGRVVTLVKDPGNSVWGVAYKIRDDLREDVKRTLDIREQGGYNTSFVMFYPREVENEPFLSMLYVGTEDNPNFLGPAPMEEIAQQILMSSGPSGQNTEYLFELANTMRRLVPEAPDQHLYTLEEMVRELLIFCSSSSNSSSNGSVVRAQ</sequence>
<dbReference type="AlphaFoldDB" id="A0AAJ7TL98"/>
<dbReference type="InterPro" id="IPR006840">
    <property type="entry name" value="ChaC"/>
</dbReference>
<evidence type="ECO:0000313" key="6">
    <source>
        <dbReference type="Proteomes" id="UP001318040"/>
    </source>
</evidence>
<dbReference type="GeneID" id="116947377"/>
<comment type="function">
    <text evidence="3 5">Catalyzes the cleavage of glutathione into 5-oxo-L-proline and a Cys-Gly dipeptide. Acts specifically on glutathione, but not on other gamma-glutamyl peptides.</text>
</comment>